<evidence type="ECO:0008006" key="4">
    <source>
        <dbReference type="Google" id="ProtNLM"/>
    </source>
</evidence>
<keyword evidence="1" id="KW-0472">Membrane</keyword>
<feature type="transmembrane region" description="Helical" evidence="1">
    <location>
        <begin position="87"/>
        <end position="108"/>
    </location>
</feature>
<keyword evidence="1" id="KW-0812">Transmembrane</keyword>
<feature type="transmembrane region" description="Helical" evidence="1">
    <location>
        <begin position="206"/>
        <end position="223"/>
    </location>
</feature>
<dbReference type="Proteomes" id="UP001595891">
    <property type="component" value="Unassembled WGS sequence"/>
</dbReference>
<sequence length="329" mass="34462">MTQASEAGSAPRIAAALRFGAALTTAGPVLLAVSGLGRQTKEWFCSGPWIEPAAAQTAAWELTNWAGLLLPAVLAGLLLHGPRRSNAIALSAIGSVLALELWSAVVWPGTDLCTGEPLPIALPWTTIGCYLAAMVSLLLVARSPWPSGRHRTVLWAAAAAASAWWTATCRLPSIPQPTDRTLRVVYEPAGSVWDAALYWIWDAETAGLPLMVVVLAAAASAAAPGRAGRWAGAVAAGILLAIASADVAAIAATGHYVKALNPGLVGWHLVLAALLVVAAIRRRRLTVPRFDGLRSLWSRIPRRTRDLAGLIVIVVAAVWIVAATFMPLS</sequence>
<dbReference type="EMBL" id="JBHSFN010000001">
    <property type="protein sequence ID" value="MFC4584810.1"/>
    <property type="molecule type" value="Genomic_DNA"/>
</dbReference>
<keyword evidence="3" id="KW-1185">Reference proteome</keyword>
<evidence type="ECO:0000256" key="1">
    <source>
        <dbReference type="SAM" id="Phobius"/>
    </source>
</evidence>
<feature type="transmembrane region" description="Helical" evidence="1">
    <location>
        <begin position="264"/>
        <end position="280"/>
    </location>
</feature>
<dbReference type="RefSeq" id="WP_262847433.1">
    <property type="nucleotide sequence ID" value="NZ_JANZYP010000063.1"/>
</dbReference>
<comment type="caution">
    <text evidence="2">The sequence shown here is derived from an EMBL/GenBank/DDBJ whole genome shotgun (WGS) entry which is preliminary data.</text>
</comment>
<feature type="transmembrane region" description="Helical" evidence="1">
    <location>
        <begin position="230"/>
        <end position="252"/>
    </location>
</feature>
<evidence type="ECO:0000313" key="2">
    <source>
        <dbReference type="EMBL" id="MFC4584810.1"/>
    </source>
</evidence>
<reference evidence="3" key="1">
    <citation type="journal article" date="2019" name="Int. J. Syst. Evol. Microbiol.">
        <title>The Global Catalogue of Microorganisms (GCM) 10K type strain sequencing project: providing services to taxonomists for standard genome sequencing and annotation.</title>
        <authorList>
            <consortium name="The Broad Institute Genomics Platform"/>
            <consortium name="The Broad Institute Genome Sequencing Center for Infectious Disease"/>
            <person name="Wu L."/>
            <person name="Ma J."/>
        </authorList>
    </citation>
    <scope>NUCLEOTIDE SEQUENCE [LARGE SCALE GENOMIC DNA]</scope>
    <source>
        <strain evidence="3">CCUG 49560</strain>
    </source>
</reference>
<feature type="transmembrane region" description="Helical" evidence="1">
    <location>
        <begin position="153"/>
        <end position="173"/>
    </location>
</feature>
<name>A0ABV9E8L9_9ACTN</name>
<feature type="transmembrane region" description="Helical" evidence="1">
    <location>
        <begin position="120"/>
        <end position="141"/>
    </location>
</feature>
<accession>A0ABV9E8L9</accession>
<feature type="transmembrane region" description="Helical" evidence="1">
    <location>
        <begin position="307"/>
        <end position="328"/>
    </location>
</feature>
<keyword evidence="1" id="KW-1133">Transmembrane helix</keyword>
<proteinExistence type="predicted"/>
<gene>
    <name evidence="2" type="ORF">ACFO8L_01905</name>
</gene>
<feature type="transmembrane region" description="Helical" evidence="1">
    <location>
        <begin position="62"/>
        <end position="80"/>
    </location>
</feature>
<evidence type="ECO:0000313" key="3">
    <source>
        <dbReference type="Proteomes" id="UP001595891"/>
    </source>
</evidence>
<organism evidence="2 3">
    <name type="scientific">Sphaerisporangium corydalis</name>
    <dbReference type="NCBI Taxonomy" id="1441875"/>
    <lineage>
        <taxon>Bacteria</taxon>
        <taxon>Bacillati</taxon>
        <taxon>Actinomycetota</taxon>
        <taxon>Actinomycetes</taxon>
        <taxon>Streptosporangiales</taxon>
        <taxon>Streptosporangiaceae</taxon>
        <taxon>Sphaerisporangium</taxon>
    </lineage>
</organism>
<protein>
    <recommendedName>
        <fullName evidence="4">Copper resistance protein D domain-containing protein</fullName>
    </recommendedName>
</protein>